<evidence type="ECO:0000256" key="1">
    <source>
        <dbReference type="SAM" id="Phobius"/>
    </source>
</evidence>
<reference evidence="3" key="1">
    <citation type="submission" date="2011-08" db="EMBL/GenBank/DDBJ databases">
        <authorList>
            <consortium name="The Broad Institute Genome Sequencing Platform"/>
            <person name="Earl A."/>
            <person name="Ward D."/>
            <person name="Feldgarden M."/>
            <person name="Gevers D."/>
            <person name="Sizova M."/>
            <person name="Hazen A."/>
            <person name="Epstein S."/>
            <person name="Young S.K."/>
            <person name="Zeng Q."/>
            <person name="Gargeya S."/>
            <person name="Fitzgerald M."/>
            <person name="Haas B."/>
            <person name="Abouelleil A."/>
            <person name="Alvarado L."/>
            <person name="Arachchi H.M."/>
            <person name="Berlin A."/>
            <person name="Brown A."/>
            <person name="Chapman S.B."/>
            <person name="Chen Z."/>
            <person name="Dunbar C."/>
            <person name="Freedman E."/>
            <person name="Gearin G."/>
            <person name="Gellesch M."/>
            <person name="Goldberg J."/>
            <person name="Griggs A."/>
            <person name="Gujja S."/>
            <person name="Heiman D."/>
            <person name="Howarth C."/>
            <person name="Larson L."/>
            <person name="Lui A."/>
            <person name="MacDonald P.J.P."/>
            <person name="Montmayeur A."/>
            <person name="Murphy C."/>
            <person name="Neiman D."/>
            <person name="Pearson M."/>
            <person name="Priest M."/>
            <person name="Roberts A."/>
            <person name="Saif S."/>
            <person name="Shea T."/>
            <person name="Shenoy N."/>
            <person name="Sisk P."/>
            <person name="Stolte C."/>
            <person name="Sykes S."/>
            <person name="Wortman J."/>
            <person name="Nusbaum C."/>
            <person name="Birren B."/>
        </authorList>
    </citation>
    <scope>NUCLEOTIDE SEQUENCE</scope>
    <source>
        <strain evidence="3">ACB1</strain>
    </source>
</reference>
<dbReference type="EMBL" id="AFZC02000002">
    <property type="protein sequence ID" value="EHL09601.1"/>
    <property type="molecule type" value="Genomic_DNA"/>
</dbReference>
<sequence length="326" mass="37407">MELKKAKQPIMGVAALFIFLFHLFPVSRGSEALSSIVRYIVITGYIGVDIFFFLSAYMSFFSDTSDYFGYVKRKFIHIYPIFILSCILYIIIGKLSKTQALLTVLGVQFILNGGGSMIWFIPAIMIFYLAVPFYLKLVRKMNNIKLLLISLTIWIGIMLILEKFTDNHSLNIFLCRLPIIFLGLCLAGYEGKWKLNIKVYVGILLIVMGAVLNYNFGYMIKANFPVSDIFYVTAIPYVIGLVLCSDVLFARMEFYVFDALGKVSLEIYCLQMVFGSLIYGRAIHYVNNSLVTFCIVFAIVYILSRSLNIFFVWTYTIYTFYLKNLL</sequence>
<proteinExistence type="predicted"/>
<keyword evidence="1" id="KW-0472">Membrane</keyword>
<dbReference type="AlphaFoldDB" id="G9WQE1"/>
<evidence type="ECO:0000259" key="2">
    <source>
        <dbReference type="Pfam" id="PF01757"/>
    </source>
</evidence>
<feature type="domain" description="Acyltransferase 3" evidence="2">
    <location>
        <begin position="12"/>
        <end position="303"/>
    </location>
</feature>
<feature type="transmembrane region" description="Helical" evidence="1">
    <location>
        <begin position="78"/>
        <end position="96"/>
    </location>
</feature>
<organism evidence="3 4">
    <name type="scientific">Oribacterium parvum ACB1</name>
    <dbReference type="NCBI Taxonomy" id="796943"/>
    <lineage>
        <taxon>Bacteria</taxon>
        <taxon>Bacillati</taxon>
        <taxon>Bacillota</taxon>
        <taxon>Clostridia</taxon>
        <taxon>Lachnospirales</taxon>
        <taxon>Lachnospiraceae</taxon>
        <taxon>Oribacterium</taxon>
    </lineage>
</organism>
<keyword evidence="1" id="KW-1133">Transmembrane helix</keyword>
<keyword evidence="4" id="KW-1185">Reference proteome</keyword>
<dbReference type="InterPro" id="IPR002656">
    <property type="entry name" value="Acyl_transf_3_dom"/>
</dbReference>
<feature type="transmembrane region" description="Helical" evidence="1">
    <location>
        <begin position="290"/>
        <end position="318"/>
    </location>
</feature>
<feature type="transmembrane region" description="Helical" evidence="1">
    <location>
        <begin position="229"/>
        <end position="251"/>
    </location>
</feature>
<evidence type="ECO:0000313" key="4">
    <source>
        <dbReference type="Proteomes" id="UP000018461"/>
    </source>
</evidence>
<gene>
    <name evidence="3" type="ORF">HMPREF9625_01574</name>
</gene>
<dbReference type="Proteomes" id="UP000018461">
    <property type="component" value="Unassembled WGS sequence"/>
</dbReference>
<feature type="transmembrane region" description="Helical" evidence="1">
    <location>
        <begin position="170"/>
        <end position="187"/>
    </location>
</feature>
<feature type="transmembrane region" description="Helical" evidence="1">
    <location>
        <begin position="146"/>
        <end position="164"/>
    </location>
</feature>
<accession>G9WQE1</accession>
<dbReference type="STRING" id="796943.HMPREF9625_01574"/>
<evidence type="ECO:0000313" key="3">
    <source>
        <dbReference type="EMBL" id="EHL09601.1"/>
    </source>
</evidence>
<reference evidence="3" key="2">
    <citation type="submission" date="2013-03" db="EMBL/GenBank/DDBJ databases">
        <title>The Genome Sequence of Oribacterium sp. ACB1.</title>
        <authorList>
            <consortium name="The Broad Institute Genomics Platform"/>
            <consortium name="The Broad Institute Genome Sequencing Center for Infectious Disease"/>
            <person name="Earl A."/>
            <person name="Ward D."/>
            <person name="Feldgarden M."/>
            <person name="Gevers D."/>
            <person name="Sizova M."/>
            <person name="Hazen A."/>
            <person name="Epstein S."/>
            <person name="Walker B."/>
            <person name="Young S."/>
            <person name="Zeng Q."/>
            <person name="Gargeya S."/>
            <person name="Fitzgerald M."/>
            <person name="Haas B."/>
            <person name="Abouelleil A."/>
            <person name="Allen A.W."/>
            <person name="Alvarado L."/>
            <person name="Arachchi H.M."/>
            <person name="Berlin A.M."/>
            <person name="Chapman S.B."/>
            <person name="Gainer-Dewar J."/>
            <person name="Goldberg J."/>
            <person name="Griggs A."/>
            <person name="Gujja S."/>
            <person name="Hansen M."/>
            <person name="Howarth C."/>
            <person name="Imamovic A."/>
            <person name="Ireland A."/>
            <person name="Larimer J."/>
            <person name="McCowan C."/>
            <person name="Murphy C."/>
            <person name="Pearson M."/>
            <person name="Poon T.W."/>
            <person name="Priest M."/>
            <person name="Roberts A."/>
            <person name="Saif S."/>
            <person name="Shea T."/>
            <person name="Sisk P."/>
            <person name="Sykes S."/>
            <person name="Wortman J."/>
            <person name="Nusbaum C."/>
            <person name="Birren B."/>
        </authorList>
    </citation>
    <scope>NUCLEOTIDE SEQUENCE [LARGE SCALE GENOMIC DNA]</scope>
    <source>
        <strain evidence="3">ACB1</strain>
    </source>
</reference>
<feature type="transmembrane region" description="Helical" evidence="1">
    <location>
        <begin position="199"/>
        <end position="217"/>
    </location>
</feature>
<feature type="transmembrane region" description="Helical" evidence="1">
    <location>
        <begin position="263"/>
        <end position="284"/>
    </location>
</feature>
<dbReference type="PATRIC" id="fig|796943.3.peg.2035"/>
<dbReference type="HOGENOM" id="CLU_887619_0_0_9"/>
<protein>
    <recommendedName>
        <fullName evidence="2">Acyltransferase 3 domain-containing protein</fullName>
    </recommendedName>
</protein>
<comment type="caution">
    <text evidence="3">The sequence shown here is derived from an EMBL/GenBank/DDBJ whole genome shotgun (WGS) entry which is preliminary data.</text>
</comment>
<name>G9WQE1_9FIRM</name>
<feature type="transmembrane region" description="Helical" evidence="1">
    <location>
        <begin position="116"/>
        <end position="134"/>
    </location>
</feature>
<feature type="transmembrane region" description="Helical" evidence="1">
    <location>
        <begin position="39"/>
        <end position="57"/>
    </location>
</feature>
<dbReference type="Pfam" id="PF01757">
    <property type="entry name" value="Acyl_transf_3"/>
    <property type="match status" value="1"/>
</dbReference>
<dbReference type="RefSeq" id="WP_009535419.1">
    <property type="nucleotide sequence ID" value="NZ_KE148312.1"/>
</dbReference>
<dbReference type="GO" id="GO:0016747">
    <property type="term" value="F:acyltransferase activity, transferring groups other than amino-acyl groups"/>
    <property type="evidence" value="ECO:0007669"/>
    <property type="project" value="InterPro"/>
</dbReference>
<keyword evidence="1" id="KW-0812">Transmembrane</keyword>